<dbReference type="InterPro" id="IPR044068">
    <property type="entry name" value="CB"/>
</dbReference>
<keyword evidence="4" id="KW-0233">DNA recombination</keyword>
<dbReference type="InterPro" id="IPR010998">
    <property type="entry name" value="Integrase_recombinase_N"/>
</dbReference>
<comment type="caution">
    <text evidence="8">The sequence shown here is derived from an EMBL/GenBank/DDBJ whole genome shotgun (WGS) entry which is preliminary data.</text>
</comment>
<dbReference type="Proteomes" id="UP000318349">
    <property type="component" value="Unassembled WGS sequence"/>
</dbReference>
<dbReference type="PROSITE" id="PS51898">
    <property type="entry name" value="TYR_RECOMBINASE"/>
    <property type="match status" value="1"/>
</dbReference>
<dbReference type="InterPro" id="IPR011010">
    <property type="entry name" value="DNA_brk_join_enz"/>
</dbReference>
<sequence length="413" mass="46066">MPKKVGPLADREVRKISAPGMHAVGGEPGLYLQVLPSGRRTWVLRYSIGGKRREMGLGGYPAVLLKDARDRAKEQRGNIAKGIDPVDKRAAERAADKAEKARRKTFDWCASQYIEAHAAGWRNAKHAQQWRNTLNTYASPVIGRMPVQDITTDDVLKILTPIWPIKTETASRVRSRIELVMSWAKAKKFRTGENPAVWRGNLDCLLAKPAKVKAVRHHPALPYHDITAFMADLRAREGMGARALEFAILTAARSNEIRGATWDEIDLERRIWTVPSSRMKAGKEHAIPLSDAAVQLLRALPRFAESNLVFVGLRGKPLSDATLLAVTKRMNAECVPHGFRSTFRDWAGETTGHPREVIEHALAHQLPDKAEAAYARGTLLQKRRRLMDDWARFCAKKATGGDVVPLRRKKGAA</sequence>
<feature type="domain" description="Core-binding (CB)" evidence="7">
    <location>
        <begin position="104"/>
        <end position="185"/>
    </location>
</feature>
<dbReference type="GO" id="GO:0015074">
    <property type="term" value="P:DNA integration"/>
    <property type="evidence" value="ECO:0007669"/>
    <property type="project" value="UniProtKB-KW"/>
</dbReference>
<comment type="similarity">
    <text evidence="1">Belongs to the 'phage' integrase family.</text>
</comment>
<evidence type="ECO:0000259" key="7">
    <source>
        <dbReference type="PROSITE" id="PS51900"/>
    </source>
</evidence>
<feature type="domain" description="Tyr recombinase" evidence="6">
    <location>
        <begin position="216"/>
        <end position="387"/>
    </location>
</feature>
<dbReference type="InterPro" id="IPR025166">
    <property type="entry name" value="Integrase_DNA_bind_dom"/>
</dbReference>
<dbReference type="Gene3D" id="3.30.160.390">
    <property type="entry name" value="Integrase, DNA-binding domain"/>
    <property type="match status" value="1"/>
</dbReference>
<dbReference type="InterPro" id="IPR002104">
    <property type="entry name" value="Integrase_catalytic"/>
</dbReference>
<dbReference type="InterPro" id="IPR013762">
    <property type="entry name" value="Integrase-like_cat_sf"/>
</dbReference>
<dbReference type="InterPro" id="IPR038488">
    <property type="entry name" value="Integrase_DNA-bd_sf"/>
</dbReference>
<dbReference type="InterPro" id="IPR050808">
    <property type="entry name" value="Phage_Integrase"/>
</dbReference>
<protein>
    <submittedName>
        <fullName evidence="8">DUF4102 domain-containing protein</fullName>
    </submittedName>
</protein>
<dbReference type="SUPFAM" id="SSF56349">
    <property type="entry name" value="DNA breaking-rejoining enzymes"/>
    <property type="match status" value="1"/>
</dbReference>
<evidence type="ECO:0000256" key="5">
    <source>
        <dbReference type="PROSITE-ProRule" id="PRU01248"/>
    </source>
</evidence>
<proteinExistence type="inferred from homology"/>
<accession>A0A557RLE1</accession>
<evidence type="ECO:0000256" key="1">
    <source>
        <dbReference type="ARBA" id="ARBA00008857"/>
    </source>
</evidence>
<evidence type="ECO:0000259" key="6">
    <source>
        <dbReference type="PROSITE" id="PS51898"/>
    </source>
</evidence>
<dbReference type="Pfam" id="PF00589">
    <property type="entry name" value="Phage_integrase"/>
    <property type="match status" value="1"/>
</dbReference>
<dbReference type="PROSITE" id="PS51900">
    <property type="entry name" value="CB"/>
    <property type="match status" value="1"/>
</dbReference>
<evidence type="ECO:0000313" key="9">
    <source>
        <dbReference type="Proteomes" id="UP000318349"/>
    </source>
</evidence>
<evidence type="ECO:0000256" key="3">
    <source>
        <dbReference type="ARBA" id="ARBA00023125"/>
    </source>
</evidence>
<reference evidence="8 9" key="1">
    <citation type="submission" date="2019-07" db="EMBL/GenBank/DDBJ databases">
        <title>The pathways for chlorine oxyanion respiration interact through the shared metabolite chlorate.</title>
        <authorList>
            <person name="Barnum T.P."/>
            <person name="Cheng Y."/>
            <person name="Hill K.A."/>
            <person name="Lucas L.N."/>
            <person name="Carlson H.K."/>
            <person name="Coates J.D."/>
        </authorList>
    </citation>
    <scope>NUCLEOTIDE SEQUENCE [LARGE SCALE GENOMIC DNA]</scope>
    <source>
        <strain evidence="8 9">SFB-1</strain>
    </source>
</reference>
<keyword evidence="3 5" id="KW-0238">DNA-binding</keyword>
<evidence type="ECO:0000256" key="4">
    <source>
        <dbReference type="ARBA" id="ARBA00023172"/>
    </source>
</evidence>
<gene>
    <name evidence="8" type="ORF">FHP89_01880</name>
</gene>
<dbReference type="EMBL" id="VMNI01000002">
    <property type="protein sequence ID" value="TVO79525.1"/>
    <property type="molecule type" value="Genomic_DNA"/>
</dbReference>
<dbReference type="GO" id="GO:0006310">
    <property type="term" value="P:DNA recombination"/>
    <property type="evidence" value="ECO:0007669"/>
    <property type="project" value="UniProtKB-KW"/>
</dbReference>
<dbReference type="InterPro" id="IPR053876">
    <property type="entry name" value="Phage_int_M"/>
</dbReference>
<evidence type="ECO:0000313" key="8">
    <source>
        <dbReference type="EMBL" id="TVO79525.1"/>
    </source>
</evidence>
<name>A0A557RLE1_9RHOO</name>
<dbReference type="Pfam" id="PF22022">
    <property type="entry name" value="Phage_int_M"/>
    <property type="match status" value="1"/>
</dbReference>
<dbReference type="CDD" id="cd00801">
    <property type="entry name" value="INT_P4_C"/>
    <property type="match status" value="1"/>
</dbReference>
<dbReference type="PANTHER" id="PTHR30629">
    <property type="entry name" value="PROPHAGE INTEGRASE"/>
    <property type="match status" value="1"/>
</dbReference>
<dbReference type="Gene3D" id="1.10.150.130">
    <property type="match status" value="1"/>
</dbReference>
<dbReference type="PANTHER" id="PTHR30629:SF2">
    <property type="entry name" value="PROPHAGE INTEGRASE INTS-RELATED"/>
    <property type="match status" value="1"/>
</dbReference>
<dbReference type="Gene3D" id="1.10.443.10">
    <property type="entry name" value="Intergrase catalytic core"/>
    <property type="match status" value="1"/>
</dbReference>
<dbReference type="Pfam" id="PF13356">
    <property type="entry name" value="Arm-DNA-bind_3"/>
    <property type="match status" value="1"/>
</dbReference>
<evidence type="ECO:0000256" key="2">
    <source>
        <dbReference type="ARBA" id="ARBA00022908"/>
    </source>
</evidence>
<dbReference type="AlphaFoldDB" id="A0A557RLE1"/>
<dbReference type="GO" id="GO:0003677">
    <property type="term" value="F:DNA binding"/>
    <property type="evidence" value="ECO:0007669"/>
    <property type="project" value="UniProtKB-UniRule"/>
</dbReference>
<keyword evidence="2" id="KW-0229">DNA integration</keyword>
<organism evidence="8 9">
    <name type="scientific">Denitromonas halophila</name>
    <dbReference type="NCBI Taxonomy" id="1629404"/>
    <lineage>
        <taxon>Bacteria</taxon>
        <taxon>Pseudomonadati</taxon>
        <taxon>Pseudomonadota</taxon>
        <taxon>Betaproteobacteria</taxon>
        <taxon>Rhodocyclales</taxon>
        <taxon>Zoogloeaceae</taxon>
        <taxon>Denitromonas</taxon>
    </lineage>
</organism>